<proteinExistence type="predicted"/>
<protein>
    <submittedName>
        <fullName evidence="2">Uncharacterized protein</fullName>
    </submittedName>
</protein>
<evidence type="ECO:0000313" key="3">
    <source>
        <dbReference type="Proteomes" id="UP001497527"/>
    </source>
</evidence>
<comment type="caution">
    <text evidence="2">The sequence shown here is derived from an EMBL/GenBank/DDBJ whole genome shotgun (WGS) entry which is preliminary data.</text>
</comment>
<organism evidence="2 3">
    <name type="scientific">Tenacibaculum polynesiense</name>
    <dbReference type="NCBI Taxonomy" id="3137857"/>
    <lineage>
        <taxon>Bacteria</taxon>
        <taxon>Pseudomonadati</taxon>
        <taxon>Bacteroidota</taxon>
        <taxon>Flavobacteriia</taxon>
        <taxon>Flavobacteriales</taxon>
        <taxon>Flavobacteriaceae</taxon>
        <taxon>Tenacibaculum</taxon>
    </lineage>
</organism>
<feature type="region of interest" description="Disordered" evidence="1">
    <location>
        <begin position="142"/>
        <end position="161"/>
    </location>
</feature>
<keyword evidence="3" id="KW-1185">Reference proteome</keyword>
<sequence>MGNPVTVNGVTLTLKDFRKFDTNIEAANKPTGPLVNMSGIEGGNGTPYTVTVLAYLPDNTLNPVENTSGLQLQGNQIYLNYYGINSVQVLNKQGGFDTLEGREFRVEFNCAEEAEKFDLYYIQFTYQVISGASADVVWVRDEDEDPETDRGTVTMPADGED</sequence>
<gene>
    <name evidence="2" type="ORF">T190423A01A_60205</name>
</gene>
<dbReference type="RefSeq" id="WP_348718551.1">
    <property type="nucleotide sequence ID" value="NZ_CAXJIO010000015.1"/>
</dbReference>
<evidence type="ECO:0000256" key="1">
    <source>
        <dbReference type="SAM" id="MobiDB-lite"/>
    </source>
</evidence>
<reference evidence="2 3" key="1">
    <citation type="submission" date="2024-05" db="EMBL/GenBank/DDBJ databases">
        <authorList>
            <person name="Duchaud E."/>
        </authorList>
    </citation>
    <scope>NUCLEOTIDE SEQUENCE [LARGE SCALE GENOMIC DNA]</scope>
    <source>
        <strain evidence="2">Ena-SAMPLE-TAB-13-05-2024-13:56:06:370-140308</strain>
    </source>
</reference>
<name>A0ABM9PF70_9FLAO</name>
<dbReference type="EMBL" id="CAXJIO010000015">
    <property type="protein sequence ID" value="CAL2104268.1"/>
    <property type="molecule type" value="Genomic_DNA"/>
</dbReference>
<evidence type="ECO:0000313" key="2">
    <source>
        <dbReference type="EMBL" id="CAL2104268.1"/>
    </source>
</evidence>
<dbReference type="Proteomes" id="UP001497527">
    <property type="component" value="Unassembled WGS sequence"/>
</dbReference>
<accession>A0ABM9PF70</accession>